<evidence type="ECO:0000256" key="9">
    <source>
        <dbReference type="ARBA" id="ARBA00022792"/>
    </source>
</evidence>
<keyword evidence="16 18" id="KW-0472">Membrane</keyword>
<keyword evidence="6" id="KW-0813">Transport</keyword>
<dbReference type="EC" id="7.1.1.2" evidence="4 18"/>
<feature type="domain" description="NADH:quinone oxidoreductase/Mrp antiporter transmembrane" evidence="19">
    <location>
        <begin position="24"/>
        <end position="284"/>
    </location>
</feature>
<keyword evidence="7 18" id="KW-0679">Respiratory chain</keyword>
<keyword evidence="9 18" id="KW-0999">Mitochondrion inner membrane</keyword>
<feature type="transmembrane region" description="Helical" evidence="18">
    <location>
        <begin position="150"/>
        <end position="167"/>
    </location>
</feature>
<dbReference type="PANTHER" id="PTHR46552">
    <property type="entry name" value="NADH-UBIQUINONE OXIDOREDUCTASE CHAIN 2"/>
    <property type="match status" value="1"/>
</dbReference>
<comment type="catalytic activity">
    <reaction evidence="17 18">
        <text>a ubiquinone + NADH + 5 H(+)(in) = a ubiquinol + NAD(+) + 4 H(+)(out)</text>
        <dbReference type="Rhea" id="RHEA:29091"/>
        <dbReference type="Rhea" id="RHEA-COMP:9565"/>
        <dbReference type="Rhea" id="RHEA-COMP:9566"/>
        <dbReference type="ChEBI" id="CHEBI:15378"/>
        <dbReference type="ChEBI" id="CHEBI:16389"/>
        <dbReference type="ChEBI" id="CHEBI:17976"/>
        <dbReference type="ChEBI" id="CHEBI:57540"/>
        <dbReference type="ChEBI" id="CHEBI:57945"/>
        <dbReference type="EC" id="7.1.1.2"/>
    </reaction>
</comment>
<evidence type="ECO:0000256" key="17">
    <source>
        <dbReference type="ARBA" id="ARBA00049551"/>
    </source>
</evidence>
<dbReference type="PANTHER" id="PTHR46552:SF1">
    <property type="entry name" value="NADH-UBIQUINONE OXIDOREDUCTASE CHAIN 2"/>
    <property type="match status" value="1"/>
</dbReference>
<feature type="transmembrane region" description="Helical" evidence="18">
    <location>
        <begin position="319"/>
        <end position="337"/>
    </location>
</feature>
<comment type="subcellular location">
    <subcellularLocation>
        <location evidence="2 18">Mitochondrion inner membrane</location>
        <topology evidence="2 18">Multi-pass membrane protein</topology>
    </subcellularLocation>
</comment>
<feature type="transmembrane region" description="Helical" evidence="18">
    <location>
        <begin position="237"/>
        <end position="256"/>
    </location>
</feature>
<comment type="function">
    <text evidence="18">Core subunit of the mitochondrial membrane respiratory chain NADH dehydrogenase (Complex I) which catalyzes electron transfer from NADH through the respiratory chain, using ubiquinone as an electron acceptor. Essential for the catalytic activity and assembly of complex I.</text>
</comment>
<geneLocation type="mitochondrion" evidence="20"/>
<proteinExistence type="inferred from homology"/>
<evidence type="ECO:0000256" key="16">
    <source>
        <dbReference type="ARBA" id="ARBA00023136"/>
    </source>
</evidence>
<keyword evidence="8 18" id="KW-0812">Transmembrane</keyword>
<dbReference type="GO" id="GO:0005743">
    <property type="term" value="C:mitochondrial inner membrane"/>
    <property type="evidence" value="ECO:0007669"/>
    <property type="project" value="UniProtKB-SubCell"/>
</dbReference>
<name>A0A2P1H8J6_POLAY</name>
<feature type="transmembrane region" description="Helical" evidence="18">
    <location>
        <begin position="276"/>
        <end position="299"/>
    </location>
</feature>
<evidence type="ECO:0000256" key="5">
    <source>
        <dbReference type="ARBA" id="ARBA00021008"/>
    </source>
</evidence>
<evidence type="ECO:0000256" key="10">
    <source>
        <dbReference type="ARBA" id="ARBA00022967"/>
    </source>
</evidence>
<evidence type="ECO:0000256" key="8">
    <source>
        <dbReference type="ARBA" id="ARBA00022692"/>
    </source>
</evidence>
<protein>
    <recommendedName>
        <fullName evidence="5 18">NADH-ubiquinone oxidoreductase chain 2</fullName>
        <ecNumber evidence="4 18">7.1.1.2</ecNumber>
    </recommendedName>
</protein>
<evidence type="ECO:0000256" key="14">
    <source>
        <dbReference type="ARBA" id="ARBA00023075"/>
    </source>
</evidence>
<evidence type="ECO:0000256" key="15">
    <source>
        <dbReference type="ARBA" id="ARBA00023128"/>
    </source>
</evidence>
<evidence type="ECO:0000256" key="7">
    <source>
        <dbReference type="ARBA" id="ARBA00022660"/>
    </source>
</evidence>
<evidence type="ECO:0000256" key="11">
    <source>
        <dbReference type="ARBA" id="ARBA00022982"/>
    </source>
</evidence>
<evidence type="ECO:0000256" key="13">
    <source>
        <dbReference type="ARBA" id="ARBA00023027"/>
    </source>
</evidence>
<dbReference type="InterPro" id="IPR001750">
    <property type="entry name" value="ND/Mrp_TM"/>
</dbReference>
<dbReference type="InterPro" id="IPR050175">
    <property type="entry name" value="Complex_I_Subunit_2"/>
</dbReference>
<keyword evidence="10 18" id="KW-1278">Translocase</keyword>
<dbReference type="Pfam" id="PF00361">
    <property type="entry name" value="Proton_antipo_M"/>
    <property type="match status" value="1"/>
</dbReference>
<evidence type="ECO:0000256" key="3">
    <source>
        <dbReference type="ARBA" id="ARBA00007012"/>
    </source>
</evidence>
<evidence type="ECO:0000259" key="19">
    <source>
        <dbReference type="Pfam" id="PF00361"/>
    </source>
</evidence>
<gene>
    <name evidence="20" type="primary">nad2</name>
</gene>
<evidence type="ECO:0000313" key="20">
    <source>
        <dbReference type="EMBL" id="AVN67846.1"/>
    </source>
</evidence>
<evidence type="ECO:0000256" key="2">
    <source>
        <dbReference type="ARBA" id="ARBA00004448"/>
    </source>
</evidence>
<dbReference type="GO" id="GO:0006120">
    <property type="term" value="P:mitochondrial electron transport, NADH to ubiquinone"/>
    <property type="evidence" value="ECO:0007669"/>
    <property type="project" value="InterPro"/>
</dbReference>
<comment type="function">
    <text evidence="1">Core subunit of the mitochondrial membrane respiratory chain NADH dehydrogenase (Complex I) that is believed to belong to the minimal assembly required for catalysis. Complex I functions in the transfer of electrons from NADH to the respiratory chain. The immediate electron acceptor for the enzyme is believed to be ubiquinone.</text>
</comment>
<dbReference type="GO" id="GO:0008137">
    <property type="term" value="F:NADH dehydrogenase (ubiquinone) activity"/>
    <property type="evidence" value="ECO:0007669"/>
    <property type="project" value="UniProtKB-EC"/>
</dbReference>
<evidence type="ECO:0000256" key="18">
    <source>
        <dbReference type="RuleBase" id="RU003403"/>
    </source>
</evidence>
<keyword evidence="14 18" id="KW-0830">Ubiquinone</keyword>
<dbReference type="PRINTS" id="PR01436">
    <property type="entry name" value="NADHDHGNASE2"/>
</dbReference>
<keyword evidence="11 18" id="KW-0249">Electron transport</keyword>
<keyword evidence="12 18" id="KW-1133">Transmembrane helix</keyword>
<dbReference type="AlphaFoldDB" id="A0A2P1H8J6"/>
<reference evidence="20" key="1">
    <citation type="journal article" date="2018" name="Mol. Biol. Evol.">
        <title>Transoceanic dispersal and plate tectonics shaped global cockroach distributions: evidence from mitochondrial phylogenomics.</title>
        <authorList>
            <person name="Bourguignon T."/>
            <person name="Qian T."/>
            <person name="Ho S.Y.W."/>
            <person name="Juna F."/>
            <person name="Wang Z."/>
            <person name="Arab D.A."/>
            <person name="Cameron S.L."/>
            <person name="Walker J."/>
            <person name="Rentz D."/>
            <person name="Evans T.A."/>
            <person name="Lo N."/>
        </authorList>
    </citation>
    <scope>NUCLEOTIDE SEQUENCE</scope>
</reference>
<accession>A0A2P1H8J6</accession>
<dbReference type="InterPro" id="IPR003917">
    <property type="entry name" value="NADH_UbQ_OxRdtase_chain2"/>
</dbReference>
<evidence type="ECO:0000256" key="1">
    <source>
        <dbReference type="ARBA" id="ARBA00003257"/>
    </source>
</evidence>
<evidence type="ECO:0000256" key="12">
    <source>
        <dbReference type="ARBA" id="ARBA00022989"/>
    </source>
</evidence>
<keyword evidence="15 18" id="KW-0496">Mitochondrion</keyword>
<dbReference type="EMBL" id="MG882189">
    <property type="protein sequence ID" value="AVN67846.1"/>
    <property type="molecule type" value="Genomic_DNA"/>
</dbReference>
<keyword evidence="13 18" id="KW-0520">NAD</keyword>
<feature type="transmembrane region" description="Helical" evidence="18">
    <location>
        <begin position="198"/>
        <end position="216"/>
    </location>
</feature>
<sequence length="339" mass="38701">MPNNSKKLLLLSTLVSGTLISISSNSWLGAWMGLEINLLSFIPLMSTTKNTFTTEASLKYFLVQALGSSTLMFLIIMKMITENNPLMINDSSSTLMLLPLLLKSGIAPLHWWFPSVMEGLDWENCFMLMTMQKIAPLMLSFYLFKMTQVSILFILMSAIIGAIGGFNQTSIRKMLAYSSINHLGWMLITLPIGKNIWMIYFSIYTIMILAITSILNNLKISFINQIMSMNHSPEVKMIFMSLLLSLGGLPPFLGFLPKWIVIQSMIEINMTTLSLIMVLMSLITLYYYLRICYSTFLIIYAKMKWINWLNKIHLKSINYIFILITSVGLILSTMTIYHF</sequence>
<evidence type="ECO:0000256" key="4">
    <source>
        <dbReference type="ARBA" id="ARBA00012944"/>
    </source>
</evidence>
<organism evidence="20">
    <name type="scientific">Polyphaga aegyptiaca</name>
    <name type="common">Egyptian desert roach</name>
    <dbReference type="NCBI Taxonomy" id="7085"/>
    <lineage>
        <taxon>Eukaryota</taxon>
        <taxon>Metazoa</taxon>
        <taxon>Ecdysozoa</taxon>
        <taxon>Arthropoda</taxon>
        <taxon>Hexapoda</taxon>
        <taxon>Insecta</taxon>
        <taxon>Pterygota</taxon>
        <taxon>Neoptera</taxon>
        <taxon>Polyneoptera</taxon>
        <taxon>Dictyoptera</taxon>
        <taxon>Blattodea</taxon>
        <taxon>Corydioidea</taxon>
        <taxon>Corydiidae</taxon>
        <taxon>Polyphaga</taxon>
    </lineage>
</organism>
<evidence type="ECO:0000256" key="6">
    <source>
        <dbReference type="ARBA" id="ARBA00022448"/>
    </source>
</evidence>
<feature type="transmembrane region" description="Helical" evidence="18">
    <location>
        <begin position="60"/>
        <end position="81"/>
    </location>
</feature>
<comment type="similarity">
    <text evidence="3 18">Belongs to the complex I subunit 2 family.</text>
</comment>